<keyword evidence="4" id="KW-0479">Metal-binding</keyword>
<comment type="catalytic activity">
    <reaction evidence="4">
        <text>6-carboxy-5,6,7,8-tetrahydropterin + H(+) = 7-carboxy-7-carbaguanine + NH4(+)</text>
        <dbReference type="Rhea" id="RHEA:27974"/>
        <dbReference type="ChEBI" id="CHEBI:15378"/>
        <dbReference type="ChEBI" id="CHEBI:28938"/>
        <dbReference type="ChEBI" id="CHEBI:61032"/>
        <dbReference type="ChEBI" id="CHEBI:61036"/>
        <dbReference type="EC" id="4.3.99.3"/>
    </reaction>
</comment>
<feature type="domain" description="Radical SAM core" evidence="5">
    <location>
        <begin position="20"/>
        <end position="204"/>
    </location>
</feature>
<dbReference type="PANTHER" id="PTHR42836:SF1">
    <property type="entry name" value="7-CARBOXY-7-DEAZAGUANINE SYNTHASE"/>
    <property type="match status" value="1"/>
</dbReference>
<gene>
    <name evidence="4" type="primary">queE</name>
    <name evidence="6" type="ORF">KUA55_17615</name>
</gene>
<feature type="binding site" evidence="4">
    <location>
        <position position="37"/>
    </location>
    <ligand>
        <name>[4Fe-4S] cluster</name>
        <dbReference type="ChEBI" id="CHEBI:49883"/>
        <note>4Fe-4S-S-AdoMet</note>
    </ligand>
</feature>
<comment type="caution">
    <text evidence="6">The sequence shown here is derived from an EMBL/GenBank/DDBJ whole genome shotgun (WGS) entry which is preliminary data.</text>
</comment>
<keyword evidence="4" id="KW-0408">Iron</keyword>
<evidence type="ECO:0000256" key="4">
    <source>
        <dbReference type="HAMAP-Rule" id="MF_00917"/>
    </source>
</evidence>
<dbReference type="PROSITE" id="PS51918">
    <property type="entry name" value="RADICAL_SAM"/>
    <property type="match status" value="1"/>
</dbReference>
<comment type="pathway">
    <text evidence="4">Purine metabolism; 7-cyano-7-deazaguanine biosynthesis.</text>
</comment>
<evidence type="ECO:0000313" key="7">
    <source>
        <dbReference type="Proteomes" id="UP000774130"/>
    </source>
</evidence>
<comment type="cofactor">
    <cofactor evidence="4">
        <name>[4Fe-4S] cluster</name>
        <dbReference type="ChEBI" id="CHEBI:49883"/>
    </cofactor>
    <text evidence="4">Binds 1 [4Fe-4S] cluster. The cluster is coordinated with 3 cysteines and an exchangeable S-adenosyl-L-methionine.</text>
</comment>
<dbReference type="EMBL" id="JAHUZB010000013">
    <property type="protein sequence ID" value="MBV7392475.1"/>
    <property type="molecule type" value="Genomic_DNA"/>
</dbReference>
<keyword evidence="3 4" id="KW-0456">Lyase</keyword>
<keyword evidence="1 4" id="KW-0004">4Fe-4S</keyword>
<keyword evidence="4" id="KW-0949">S-adenosyl-L-methionine</keyword>
<feature type="binding site" evidence="4">
    <location>
        <begin position="39"/>
        <end position="41"/>
    </location>
    <ligand>
        <name>S-adenosyl-L-methionine</name>
        <dbReference type="ChEBI" id="CHEBI:59789"/>
    </ligand>
</feature>
<evidence type="ECO:0000256" key="1">
    <source>
        <dbReference type="ARBA" id="ARBA00022485"/>
    </source>
</evidence>
<feature type="binding site" evidence="4">
    <location>
        <begin position="14"/>
        <end position="16"/>
    </location>
    <ligand>
        <name>substrate</name>
    </ligand>
</feature>
<feature type="binding site" evidence="4">
    <location>
        <position position="40"/>
    </location>
    <ligand>
        <name>[4Fe-4S] cluster</name>
        <dbReference type="ChEBI" id="CHEBI:49883"/>
        <note>4Fe-4S-S-AdoMet</note>
    </ligand>
</feature>
<accession>A0ABS6TI59</accession>
<feature type="binding site" evidence="4">
    <location>
        <position position="29"/>
    </location>
    <ligand>
        <name>substrate</name>
    </ligand>
</feature>
<feature type="binding site" evidence="4">
    <location>
        <position position="33"/>
    </location>
    <ligand>
        <name>[4Fe-4S] cluster</name>
        <dbReference type="ChEBI" id="CHEBI:49883"/>
        <note>4Fe-4S-S-AdoMet</note>
    </ligand>
</feature>
<dbReference type="InterPro" id="IPR007197">
    <property type="entry name" value="rSAM"/>
</dbReference>
<comment type="similarity">
    <text evidence="4">Belongs to the radical SAM superfamily. 7-carboxy-7-deazaguanine synthase family.</text>
</comment>
<dbReference type="Proteomes" id="UP000774130">
    <property type="component" value="Unassembled WGS sequence"/>
</dbReference>
<dbReference type="EC" id="4.3.99.3" evidence="4"/>
<name>A0ABS6TI59_9ENTE</name>
<evidence type="ECO:0000259" key="5">
    <source>
        <dbReference type="PROSITE" id="PS51918"/>
    </source>
</evidence>
<feature type="binding site" evidence="4">
    <location>
        <position position="69"/>
    </location>
    <ligand>
        <name>substrate</name>
    </ligand>
</feature>
<dbReference type="PANTHER" id="PTHR42836">
    <property type="entry name" value="7-CARBOXY-7-DEAZAGUANINE SYNTHASE"/>
    <property type="match status" value="1"/>
</dbReference>
<comment type="cofactor">
    <cofactor evidence="4">
        <name>Mg(2+)</name>
        <dbReference type="ChEBI" id="CHEBI:18420"/>
    </cofactor>
</comment>
<feature type="binding site" evidence="4">
    <location>
        <position position="71"/>
    </location>
    <ligand>
        <name>S-adenosyl-L-methionine</name>
        <dbReference type="ChEBI" id="CHEBI:59789"/>
    </ligand>
</feature>
<proteinExistence type="inferred from homology"/>
<comment type="cofactor">
    <cofactor evidence="4">
        <name>S-adenosyl-L-methionine</name>
        <dbReference type="ChEBI" id="CHEBI:59789"/>
    </cofactor>
    <text evidence="4">Binds 1 S-adenosyl-L-methionine per subunit.</text>
</comment>
<comment type="function">
    <text evidence="4">Catalyzes the complex heterocyclic radical-mediated conversion of 6-carboxy-5,6,7,8-tetrahydropterin (CPH4) to 7-carboxy-7-deazaguanine (CDG), a step common to the biosynthetic pathways of all 7-deazapurine-containing compounds.</text>
</comment>
<feature type="binding site" evidence="4">
    <location>
        <begin position="113"/>
        <end position="115"/>
    </location>
    <ligand>
        <name>S-adenosyl-L-methionine</name>
        <dbReference type="ChEBI" id="CHEBI:59789"/>
    </ligand>
</feature>
<feature type="binding site" evidence="4">
    <location>
        <position position="42"/>
    </location>
    <ligand>
        <name>Mg(2+)</name>
        <dbReference type="ChEBI" id="CHEBI:18420"/>
    </ligand>
</feature>
<keyword evidence="4" id="KW-0411">Iron-sulfur</keyword>
<evidence type="ECO:0000313" key="6">
    <source>
        <dbReference type="EMBL" id="MBV7392475.1"/>
    </source>
</evidence>
<dbReference type="SFLD" id="SFLDS00029">
    <property type="entry name" value="Radical_SAM"/>
    <property type="match status" value="1"/>
</dbReference>
<dbReference type="InterPro" id="IPR024924">
    <property type="entry name" value="7-CO-7-deazaguanine_synth-like"/>
</dbReference>
<comment type="subunit">
    <text evidence="4">Homodimer.</text>
</comment>
<organism evidence="6 7">
    <name type="scientific">Enterococcus alishanensis</name>
    <dbReference type="NCBI Taxonomy" id="1303817"/>
    <lineage>
        <taxon>Bacteria</taxon>
        <taxon>Bacillati</taxon>
        <taxon>Bacillota</taxon>
        <taxon>Bacilli</taxon>
        <taxon>Lactobacillales</taxon>
        <taxon>Enterococcaceae</taxon>
        <taxon>Enterococcus</taxon>
    </lineage>
</organism>
<evidence type="ECO:0000256" key="3">
    <source>
        <dbReference type="ARBA" id="ARBA00023239"/>
    </source>
</evidence>
<keyword evidence="7" id="KW-1185">Reference proteome</keyword>
<protein>
    <recommendedName>
        <fullName evidence="4">7-carboxy-7-deazaguanine synthase</fullName>
        <shortName evidence="4">CDG synthase</shortName>
        <ecNumber evidence="4">4.3.99.3</ecNumber>
    </recommendedName>
    <alternativeName>
        <fullName evidence="4">Queuosine biosynthesis protein QueE</fullName>
    </alternativeName>
</protein>
<reference evidence="6 7" key="1">
    <citation type="submission" date="2021-06" db="EMBL/GenBank/DDBJ databases">
        <title>Enterococcus alishanensis sp. nov., a novel lactic acid bacterium isolated from fresh coffee beans.</title>
        <authorList>
            <person name="Chen Y.-S."/>
        </authorList>
    </citation>
    <scope>NUCLEOTIDE SEQUENCE [LARGE SCALE GENOMIC DNA]</scope>
    <source>
        <strain evidence="6 7">ALS3</strain>
    </source>
</reference>
<dbReference type="PIRSF" id="PIRSF000370">
    <property type="entry name" value="QueE"/>
    <property type="match status" value="1"/>
</dbReference>
<comment type="caution">
    <text evidence="4">Lacks conserved residue(s) required for the propagation of feature annotation.</text>
</comment>
<keyword evidence="4" id="KW-0671">Queuosine biosynthesis</keyword>
<dbReference type="HAMAP" id="MF_00917">
    <property type="entry name" value="QueE"/>
    <property type="match status" value="1"/>
</dbReference>
<dbReference type="Pfam" id="PF04055">
    <property type="entry name" value="Radical_SAM"/>
    <property type="match status" value="1"/>
</dbReference>
<evidence type="ECO:0000256" key="2">
    <source>
        <dbReference type="ARBA" id="ARBA00022842"/>
    </source>
</evidence>
<keyword evidence="2 4" id="KW-0460">Magnesium</keyword>
<dbReference type="RefSeq" id="WP_218327689.1">
    <property type="nucleotide sequence ID" value="NZ_JAHUZB010000013.1"/>
</dbReference>
<sequence>MINEFPVVEIFSSLQGEGKNTGRKANFIRLGKCNLKCPWCDTLYNNFSIWTLDKILDSLDFSVKNVIVTGGEPTIHKNLNILVEALKIKKFNVWVETNGLLPIPDNVDFVAMSPKRIYMDLYKKTKNMLIDEVRVVVDDKDIFDFCEFIETRTKADEYYLSPCEIDGEMNIEETIQVLGNLNDRVNKKQDWRLSIQAHKILGMR</sequence>